<keyword evidence="2" id="KW-1185">Reference proteome</keyword>
<dbReference type="RefSeq" id="WP_084221835.1">
    <property type="nucleotide sequence ID" value="NZ_JAUSUN010000009.1"/>
</dbReference>
<dbReference type="EMBL" id="JAUSUN010000009">
    <property type="protein sequence ID" value="MDQ0413770.1"/>
    <property type="molecule type" value="Genomic_DNA"/>
</dbReference>
<accession>A0ABU0FVI7</accession>
<evidence type="ECO:0000313" key="2">
    <source>
        <dbReference type="Proteomes" id="UP001242313"/>
    </source>
</evidence>
<organism evidence="1 2">
    <name type="scientific">Mesobacillus stamsii</name>
    <dbReference type="NCBI Taxonomy" id="225347"/>
    <lineage>
        <taxon>Bacteria</taxon>
        <taxon>Bacillati</taxon>
        <taxon>Bacillota</taxon>
        <taxon>Bacilli</taxon>
        <taxon>Bacillales</taxon>
        <taxon>Bacillaceae</taxon>
        <taxon>Mesobacillus</taxon>
    </lineage>
</organism>
<evidence type="ECO:0000313" key="1">
    <source>
        <dbReference type="EMBL" id="MDQ0413770.1"/>
    </source>
</evidence>
<dbReference type="Pfam" id="PF13072">
    <property type="entry name" value="MciZ"/>
    <property type="match status" value="1"/>
</dbReference>
<gene>
    <name evidence="1" type="ORF">J2S25_001975</name>
</gene>
<dbReference type="InterPro" id="IPR025177">
    <property type="entry name" value="MciZ"/>
</dbReference>
<dbReference type="Proteomes" id="UP001242313">
    <property type="component" value="Unassembled WGS sequence"/>
</dbReference>
<evidence type="ECO:0008006" key="3">
    <source>
        <dbReference type="Google" id="ProtNLM"/>
    </source>
</evidence>
<proteinExistence type="predicted"/>
<sequence>MKVYVHGQGITIAGKAWEIKAILKEYGKQHVLVKDWLKTVHQPVGRSD</sequence>
<name>A0ABU0FVI7_9BACI</name>
<protein>
    <recommendedName>
        <fullName evidence="3">Z-ring formation inhibitor MciZ</fullName>
    </recommendedName>
</protein>
<comment type="caution">
    <text evidence="1">The sequence shown here is derived from an EMBL/GenBank/DDBJ whole genome shotgun (WGS) entry which is preliminary data.</text>
</comment>
<reference evidence="1 2" key="1">
    <citation type="submission" date="2023-07" db="EMBL/GenBank/DDBJ databases">
        <title>Genomic Encyclopedia of Type Strains, Phase IV (KMG-IV): sequencing the most valuable type-strain genomes for metagenomic binning, comparative biology and taxonomic classification.</title>
        <authorList>
            <person name="Goeker M."/>
        </authorList>
    </citation>
    <scope>NUCLEOTIDE SEQUENCE [LARGE SCALE GENOMIC DNA]</scope>
    <source>
        <strain evidence="1 2">DSM 19598</strain>
    </source>
</reference>